<accession>A0A0F9C0I6</accession>
<evidence type="ECO:0000313" key="3">
    <source>
        <dbReference type="EMBL" id="KKL19697.1"/>
    </source>
</evidence>
<name>A0A0F9C0I6_9ZZZZ</name>
<reference evidence="3" key="1">
    <citation type="journal article" date="2015" name="Nature">
        <title>Complex archaea that bridge the gap between prokaryotes and eukaryotes.</title>
        <authorList>
            <person name="Spang A."/>
            <person name="Saw J.H."/>
            <person name="Jorgensen S.L."/>
            <person name="Zaremba-Niedzwiedzka K."/>
            <person name="Martijn J."/>
            <person name="Lind A.E."/>
            <person name="van Eijk R."/>
            <person name="Schleper C."/>
            <person name="Guy L."/>
            <person name="Ettema T.J."/>
        </authorList>
    </citation>
    <scope>NUCLEOTIDE SEQUENCE</scope>
</reference>
<evidence type="ECO:0000259" key="2">
    <source>
        <dbReference type="Pfam" id="PF16916"/>
    </source>
</evidence>
<evidence type="ECO:0000256" key="1">
    <source>
        <dbReference type="ARBA" id="ARBA00008873"/>
    </source>
</evidence>
<dbReference type="PANTHER" id="PTHR11562:SF17">
    <property type="entry name" value="RE54080P-RELATED"/>
    <property type="match status" value="1"/>
</dbReference>
<gene>
    <name evidence="3" type="ORF">LCGC14_2462890</name>
</gene>
<dbReference type="PANTHER" id="PTHR11562">
    <property type="entry name" value="CATION EFFLUX PROTEIN/ ZINC TRANSPORTER"/>
    <property type="match status" value="1"/>
</dbReference>
<protein>
    <recommendedName>
        <fullName evidence="2">Cation efflux protein cytoplasmic domain-containing protein</fullName>
    </recommendedName>
</protein>
<dbReference type="GO" id="GO:0005886">
    <property type="term" value="C:plasma membrane"/>
    <property type="evidence" value="ECO:0007669"/>
    <property type="project" value="TreeGrafter"/>
</dbReference>
<dbReference type="GO" id="GO:0005385">
    <property type="term" value="F:zinc ion transmembrane transporter activity"/>
    <property type="evidence" value="ECO:0007669"/>
    <property type="project" value="TreeGrafter"/>
</dbReference>
<dbReference type="Gene3D" id="3.30.70.1350">
    <property type="entry name" value="Cation efflux protein, cytoplasmic domain"/>
    <property type="match status" value="1"/>
</dbReference>
<feature type="non-terminal residue" evidence="3">
    <location>
        <position position="1"/>
    </location>
</feature>
<comment type="similarity">
    <text evidence="1">Belongs to the cation diffusion facilitator (CDF) transporter (TC 2.A.4) family. SLC30A subfamily.</text>
</comment>
<comment type="caution">
    <text evidence="3">The sequence shown here is derived from an EMBL/GenBank/DDBJ whole genome shotgun (WGS) entry which is preliminary data.</text>
</comment>
<dbReference type="SUPFAM" id="SSF160240">
    <property type="entry name" value="Cation efflux protein cytoplasmic domain-like"/>
    <property type="match status" value="1"/>
</dbReference>
<dbReference type="EMBL" id="LAZR01038385">
    <property type="protein sequence ID" value="KKL19697.1"/>
    <property type="molecule type" value="Genomic_DNA"/>
</dbReference>
<feature type="domain" description="Cation efflux protein cytoplasmic" evidence="2">
    <location>
        <begin position="16"/>
        <end position="90"/>
    </location>
</feature>
<dbReference type="InterPro" id="IPR050681">
    <property type="entry name" value="CDF/SLC30A"/>
</dbReference>
<proteinExistence type="inferred from homology"/>
<dbReference type="Pfam" id="PF16916">
    <property type="entry name" value="ZT_dimer"/>
    <property type="match status" value="1"/>
</dbReference>
<organism evidence="3">
    <name type="scientific">marine sediment metagenome</name>
    <dbReference type="NCBI Taxonomy" id="412755"/>
    <lineage>
        <taxon>unclassified sequences</taxon>
        <taxon>metagenomes</taxon>
        <taxon>ecological metagenomes</taxon>
    </lineage>
</organism>
<dbReference type="InterPro" id="IPR027470">
    <property type="entry name" value="Cation_efflux_CTD"/>
</dbReference>
<dbReference type="AlphaFoldDB" id="A0A0F9C0I6"/>
<dbReference type="InterPro" id="IPR036837">
    <property type="entry name" value="Cation_efflux_CTD_sf"/>
</dbReference>
<sequence length="100" mass="11250">WKLLKEVVAVLMEGSPDHIDVDEVRNAILEINGVDAVHDLHVWTITSGLIALSAHVTATGKHSQKRLLTTIQDMLRKRFRIAHGTIQIEPKDYNECEISV</sequence>